<dbReference type="InterPro" id="IPR000086">
    <property type="entry name" value="NUDIX_hydrolase_dom"/>
</dbReference>
<name>A0A2V3WBL4_9BACI</name>
<evidence type="ECO:0000256" key="1">
    <source>
        <dbReference type="ARBA" id="ARBA00001946"/>
    </source>
</evidence>
<sequence length="153" mass="17575">MQRVTNCLVRQDNKVLLLKKPRHGWYAMPGGKMEDQESIAQAAIREVYEETGLKIEQPKLMSVATMNKAGALPPKDEWMMFTFVADKFTGELVDFCREGELEWIALDEIGKIPTAPTDAVIHDYLLKQNARVYARFDMDENEQIINQVIDIEK</sequence>
<dbReference type="RefSeq" id="WP_110251245.1">
    <property type="nucleotide sequence ID" value="NZ_QJJR01000005.1"/>
</dbReference>
<dbReference type="PANTHER" id="PTHR43046:SF2">
    <property type="entry name" value="8-OXO-DGTP DIPHOSPHATASE-RELATED"/>
    <property type="match status" value="1"/>
</dbReference>
<comment type="cofactor">
    <cofactor evidence="1">
        <name>Mg(2+)</name>
        <dbReference type="ChEBI" id="CHEBI:18420"/>
    </cofactor>
</comment>
<dbReference type="CDD" id="cd18886">
    <property type="entry name" value="NUDIX_MutT_Nudt1"/>
    <property type="match status" value="1"/>
</dbReference>
<dbReference type="PANTHER" id="PTHR43046">
    <property type="entry name" value="GDP-MANNOSE MANNOSYL HYDROLASE"/>
    <property type="match status" value="1"/>
</dbReference>
<feature type="domain" description="Nudix hydrolase" evidence="4">
    <location>
        <begin position="1"/>
        <end position="127"/>
    </location>
</feature>
<dbReference type="SUPFAM" id="SSF55811">
    <property type="entry name" value="Nudix"/>
    <property type="match status" value="1"/>
</dbReference>
<gene>
    <name evidence="5" type="ORF">DES38_10591</name>
</gene>
<dbReference type="Pfam" id="PF00293">
    <property type="entry name" value="NUDIX"/>
    <property type="match status" value="1"/>
</dbReference>
<dbReference type="AlphaFoldDB" id="A0A2V3WBL4"/>
<accession>A0A2V3WBL4</accession>
<dbReference type="PRINTS" id="PR00502">
    <property type="entry name" value="NUDIXFAMILY"/>
</dbReference>
<dbReference type="InterPro" id="IPR020084">
    <property type="entry name" value="NUDIX_hydrolase_CS"/>
</dbReference>
<dbReference type="GO" id="GO:0016787">
    <property type="term" value="F:hydrolase activity"/>
    <property type="evidence" value="ECO:0007669"/>
    <property type="project" value="UniProtKB-KW"/>
</dbReference>
<evidence type="ECO:0000313" key="6">
    <source>
        <dbReference type="Proteomes" id="UP000247922"/>
    </source>
</evidence>
<comment type="caution">
    <text evidence="5">The sequence shown here is derived from an EMBL/GenBank/DDBJ whole genome shotgun (WGS) entry which is preliminary data.</text>
</comment>
<evidence type="ECO:0000256" key="3">
    <source>
        <dbReference type="RuleBase" id="RU003476"/>
    </source>
</evidence>
<keyword evidence="2 3" id="KW-0378">Hydrolase</keyword>
<dbReference type="Gene3D" id="3.90.79.10">
    <property type="entry name" value="Nucleoside Triphosphate Pyrophosphohydrolase"/>
    <property type="match status" value="1"/>
</dbReference>
<evidence type="ECO:0000313" key="5">
    <source>
        <dbReference type="EMBL" id="PXW91470.1"/>
    </source>
</evidence>
<protein>
    <submittedName>
        <fullName evidence="5">8-oxo-dGTP diphosphatase</fullName>
    </submittedName>
</protein>
<dbReference type="InterPro" id="IPR015797">
    <property type="entry name" value="NUDIX_hydrolase-like_dom_sf"/>
</dbReference>
<keyword evidence="6" id="KW-1185">Reference proteome</keyword>
<comment type="similarity">
    <text evidence="3">Belongs to the Nudix hydrolase family.</text>
</comment>
<evidence type="ECO:0000259" key="4">
    <source>
        <dbReference type="PROSITE" id="PS51462"/>
    </source>
</evidence>
<evidence type="ECO:0000256" key="2">
    <source>
        <dbReference type="ARBA" id="ARBA00022801"/>
    </source>
</evidence>
<dbReference type="InterPro" id="IPR020476">
    <property type="entry name" value="Nudix_hydrolase"/>
</dbReference>
<dbReference type="EMBL" id="QJJR01000005">
    <property type="protein sequence ID" value="PXW91470.1"/>
    <property type="molecule type" value="Genomic_DNA"/>
</dbReference>
<reference evidence="5 6" key="1">
    <citation type="submission" date="2018-05" db="EMBL/GenBank/DDBJ databases">
        <title>Genomic Encyclopedia of Type Strains, Phase IV (KMG-IV): sequencing the most valuable type-strain genomes for metagenomic binning, comparative biology and taxonomic classification.</title>
        <authorList>
            <person name="Goeker M."/>
        </authorList>
    </citation>
    <scope>NUCLEOTIDE SEQUENCE [LARGE SCALE GENOMIC DNA]</scope>
    <source>
        <strain evidence="5 6">DSM 22440</strain>
    </source>
</reference>
<proteinExistence type="inferred from homology"/>
<dbReference type="PROSITE" id="PS51462">
    <property type="entry name" value="NUDIX"/>
    <property type="match status" value="1"/>
</dbReference>
<dbReference type="Proteomes" id="UP000247922">
    <property type="component" value="Unassembled WGS sequence"/>
</dbReference>
<dbReference type="OrthoDB" id="9800186at2"/>
<organism evidence="5 6">
    <name type="scientific">Streptohalobacillus salinus</name>
    <dbReference type="NCBI Taxonomy" id="621096"/>
    <lineage>
        <taxon>Bacteria</taxon>
        <taxon>Bacillati</taxon>
        <taxon>Bacillota</taxon>
        <taxon>Bacilli</taxon>
        <taxon>Bacillales</taxon>
        <taxon>Bacillaceae</taxon>
        <taxon>Streptohalobacillus</taxon>
    </lineage>
</organism>
<dbReference type="PROSITE" id="PS00893">
    <property type="entry name" value="NUDIX_BOX"/>
    <property type="match status" value="1"/>
</dbReference>